<dbReference type="EMBL" id="ML769510">
    <property type="protein sequence ID" value="KAE9396631.1"/>
    <property type="molecule type" value="Genomic_DNA"/>
</dbReference>
<keyword evidence="1" id="KW-0175">Coiled coil</keyword>
<evidence type="ECO:0000313" key="3">
    <source>
        <dbReference type="Proteomes" id="UP000799118"/>
    </source>
</evidence>
<protein>
    <submittedName>
        <fullName evidence="2">Uncharacterized protein</fullName>
    </submittedName>
</protein>
<accession>A0A6A4HFX5</accession>
<gene>
    <name evidence="2" type="ORF">BT96DRAFT_824417</name>
</gene>
<feature type="coiled-coil region" evidence="1">
    <location>
        <begin position="83"/>
        <end position="110"/>
    </location>
</feature>
<organism evidence="2 3">
    <name type="scientific">Gymnopus androsaceus JB14</name>
    <dbReference type="NCBI Taxonomy" id="1447944"/>
    <lineage>
        <taxon>Eukaryota</taxon>
        <taxon>Fungi</taxon>
        <taxon>Dikarya</taxon>
        <taxon>Basidiomycota</taxon>
        <taxon>Agaricomycotina</taxon>
        <taxon>Agaricomycetes</taxon>
        <taxon>Agaricomycetidae</taxon>
        <taxon>Agaricales</taxon>
        <taxon>Marasmiineae</taxon>
        <taxon>Omphalotaceae</taxon>
        <taxon>Gymnopus</taxon>
    </lineage>
</organism>
<dbReference type="OrthoDB" id="3070390at2759"/>
<keyword evidence="3" id="KW-1185">Reference proteome</keyword>
<name>A0A6A4HFX5_9AGAR</name>
<proteinExistence type="predicted"/>
<dbReference type="AlphaFoldDB" id="A0A6A4HFX5"/>
<dbReference type="Proteomes" id="UP000799118">
    <property type="component" value="Unassembled WGS sequence"/>
</dbReference>
<reference evidence="2" key="1">
    <citation type="journal article" date="2019" name="Environ. Microbiol.">
        <title>Fungal ecological strategies reflected in gene transcription - a case study of two litter decomposers.</title>
        <authorList>
            <person name="Barbi F."/>
            <person name="Kohler A."/>
            <person name="Barry K."/>
            <person name="Baskaran P."/>
            <person name="Daum C."/>
            <person name="Fauchery L."/>
            <person name="Ihrmark K."/>
            <person name="Kuo A."/>
            <person name="LaButti K."/>
            <person name="Lipzen A."/>
            <person name="Morin E."/>
            <person name="Grigoriev I.V."/>
            <person name="Henrissat B."/>
            <person name="Lindahl B."/>
            <person name="Martin F."/>
        </authorList>
    </citation>
    <scope>NUCLEOTIDE SEQUENCE</scope>
    <source>
        <strain evidence="2">JB14</strain>
    </source>
</reference>
<sequence length="129" mass="14731">MTNTSVNGFTENRSERISELTGEFWDIGRCMSAASARCLMIEKQLRDSGQLIGSGSECDGRFLILRPEFAYANFRTPELYENLVKADDRLQEEQKQCVRMEMALEDVLRECRQPTVVPELLAAFARMKA</sequence>
<evidence type="ECO:0000313" key="2">
    <source>
        <dbReference type="EMBL" id="KAE9396631.1"/>
    </source>
</evidence>
<evidence type="ECO:0000256" key="1">
    <source>
        <dbReference type="SAM" id="Coils"/>
    </source>
</evidence>